<name>A0A3B0Y761_9ZZZZ</name>
<dbReference type="PANTHER" id="PTHR11575">
    <property type="entry name" value="5'-NUCLEOTIDASE-RELATED"/>
    <property type="match status" value="1"/>
</dbReference>
<organism evidence="4">
    <name type="scientific">hydrothermal vent metagenome</name>
    <dbReference type="NCBI Taxonomy" id="652676"/>
    <lineage>
        <taxon>unclassified sequences</taxon>
        <taxon>metagenomes</taxon>
        <taxon>ecological metagenomes</taxon>
    </lineage>
</organism>
<proteinExistence type="predicted"/>
<dbReference type="PRINTS" id="PR01607">
    <property type="entry name" value="APYRASEFAMLY"/>
</dbReference>
<dbReference type="InterPro" id="IPR008334">
    <property type="entry name" value="5'-Nucleotdase_C"/>
</dbReference>
<accession>A0A3B0Y761</accession>
<keyword evidence="1" id="KW-0732">Signal</keyword>
<reference evidence="4" key="1">
    <citation type="submission" date="2018-06" db="EMBL/GenBank/DDBJ databases">
        <authorList>
            <person name="Zhirakovskaya E."/>
        </authorList>
    </citation>
    <scope>NUCLEOTIDE SEQUENCE</scope>
</reference>
<evidence type="ECO:0000256" key="1">
    <source>
        <dbReference type="ARBA" id="ARBA00022729"/>
    </source>
</evidence>
<sequence>MKPISVRTILSTAILVTMSASTLITTSAQARGHRSFGSAPAPAPAEAPASATISFIHLNDVHAHLTPHKDLVETNGRLSVVERGGLARVKTMVDGIRADNPNSIFMNIGDTFHGGVEALYTDGNAIVAPINAMGIDIGIPGNWDFAYGSTVTRDRFTPRGASPQGTLPTNYLNLGGNVTNQPLNSEFLPATTTFTFNGVKVGMIGITSDIVRRMHPSFAIRMNFLEGKQQHLDYVQNQADALRADGAEIVVVMSELGIHKDKALADSVNAGSVDVFFSAHTHELTKKPLTSASGALVVEAGNDSWLGRMDIVVKDNKVTERNWQVLAVDNSIAENAEIKALVDAARAPFLADDINMDLPNPILSEPLTQPIDTVIGNTAQRLDRRHVVENTFNKAFTDAARAISGTDIAMTPGFRFDAVVEDNSVSSGDITLEEAYRFFPVPFNIATANTTVAHLKQVIEMNMTFVYSTDTFKHSGGWEDGFSGLDITADLANADGSRVIELSLSGSNTPLADSDVISITGCVRPVELSQDTLCAYPGFTEVTDLAAADGSTYTGITLFKAALANGVFADQQHTTVTDRNNTVFWPEADFIQPIEGVTR</sequence>
<evidence type="ECO:0000259" key="2">
    <source>
        <dbReference type="Pfam" id="PF00149"/>
    </source>
</evidence>
<gene>
    <name evidence="4" type="ORF">MNBD_GAMMA09-1733</name>
</gene>
<dbReference type="GO" id="GO:0008253">
    <property type="term" value="F:5'-nucleotidase activity"/>
    <property type="evidence" value="ECO:0007669"/>
    <property type="project" value="UniProtKB-EC"/>
</dbReference>
<dbReference type="GO" id="GO:0009166">
    <property type="term" value="P:nucleotide catabolic process"/>
    <property type="evidence" value="ECO:0007669"/>
    <property type="project" value="InterPro"/>
</dbReference>
<dbReference type="AlphaFoldDB" id="A0A3B0Y761"/>
<dbReference type="InterPro" id="IPR036907">
    <property type="entry name" value="5'-Nucleotdase_C_sf"/>
</dbReference>
<keyword evidence="4" id="KW-0378">Hydrolase</keyword>
<protein>
    <submittedName>
        <fullName evidence="4">UDP-sugar hydrolase / 5'-nucleotidase</fullName>
        <ecNumber evidence="4">3.1.3.5</ecNumber>
        <ecNumber evidence="4">3.6.1.45</ecNumber>
    </submittedName>
</protein>
<dbReference type="EMBL" id="UOFI01000185">
    <property type="protein sequence ID" value="VAW70009.1"/>
    <property type="molecule type" value="Genomic_DNA"/>
</dbReference>
<evidence type="ECO:0000313" key="4">
    <source>
        <dbReference type="EMBL" id="VAW70009.1"/>
    </source>
</evidence>
<dbReference type="GO" id="GO:0008768">
    <property type="term" value="F:UDP-sugar diphosphatase activity"/>
    <property type="evidence" value="ECO:0007669"/>
    <property type="project" value="UniProtKB-EC"/>
</dbReference>
<dbReference type="Pfam" id="PF00149">
    <property type="entry name" value="Metallophos"/>
    <property type="match status" value="1"/>
</dbReference>
<dbReference type="InterPro" id="IPR029052">
    <property type="entry name" value="Metallo-depent_PP-like"/>
</dbReference>
<dbReference type="GO" id="GO:0030288">
    <property type="term" value="C:outer membrane-bounded periplasmic space"/>
    <property type="evidence" value="ECO:0007669"/>
    <property type="project" value="TreeGrafter"/>
</dbReference>
<feature type="domain" description="Calcineurin-like phosphoesterase" evidence="2">
    <location>
        <begin position="54"/>
        <end position="283"/>
    </location>
</feature>
<dbReference type="Gene3D" id="3.90.780.10">
    <property type="entry name" value="5'-Nucleotidase, C-terminal domain"/>
    <property type="match status" value="1"/>
</dbReference>
<dbReference type="EC" id="3.1.3.5" evidence="4"/>
<dbReference type="SUPFAM" id="SSF55816">
    <property type="entry name" value="5'-nucleotidase (syn. UDP-sugar hydrolase), C-terminal domain"/>
    <property type="match status" value="1"/>
</dbReference>
<feature type="domain" description="5'-Nucleotidase C-terminal" evidence="3">
    <location>
        <begin position="374"/>
        <end position="515"/>
    </location>
</feature>
<dbReference type="PANTHER" id="PTHR11575:SF24">
    <property type="entry name" value="5'-NUCLEOTIDASE"/>
    <property type="match status" value="1"/>
</dbReference>
<dbReference type="SUPFAM" id="SSF56300">
    <property type="entry name" value="Metallo-dependent phosphatases"/>
    <property type="match status" value="1"/>
</dbReference>
<dbReference type="Gene3D" id="3.60.21.10">
    <property type="match status" value="1"/>
</dbReference>
<dbReference type="InterPro" id="IPR006179">
    <property type="entry name" value="5_nucleotidase/apyrase"/>
</dbReference>
<evidence type="ECO:0000259" key="3">
    <source>
        <dbReference type="Pfam" id="PF02872"/>
    </source>
</evidence>
<dbReference type="EC" id="3.6.1.45" evidence="4"/>
<dbReference type="InterPro" id="IPR004843">
    <property type="entry name" value="Calcineurin-like_PHP"/>
</dbReference>
<dbReference type="Pfam" id="PF02872">
    <property type="entry name" value="5_nucleotid_C"/>
    <property type="match status" value="1"/>
</dbReference>